<evidence type="ECO:0000313" key="2">
    <source>
        <dbReference type="Proteomes" id="UP000016935"/>
    </source>
</evidence>
<name>R0KX12_EXST2</name>
<accession>R0KX12</accession>
<dbReference type="RefSeq" id="XP_008021120.1">
    <property type="nucleotide sequence ID" value="XM_008022929.1"/>
</dbReference>
<gene>
    <name evidence="1" type="ORF">SETTUDRAFT_162687</name>
</gene>
<dbReference type="AlphaFoldDB" id="R0KX12"/>
<sequence length="96" mass="10800">MPYREYQCRPVSLSRETNAERCCIPIVDSVLPLNPISSSFPLPQGNHKTPGIALFCFFLHYQHIISASGLRNRRACDKQHVWLDVFVCPAAATQAV</sequence>
<dbReference type="GeneID" id="19398487"/>
<dbReference type="Proteomes" id="UP000016935">
    <property type="component" value="Unassembled WGS sequence"/>
</dbReference>
<dbReference type="HOGENOM" id="CLU_2361057_0_0_1"/>
<evidence type="ECO:0000313" key="1">
    <source>
        <dbReference type="EMBL" id="EOA92242.1"/>
    </source>
</evidence>
<reference evidence="1 2" key="2">
    <citation type="journal article" date="2013" name="PLoS Genet.">
        <title>Comparative genome structure, secondary metabolite, and effector coding capacity across Cochliobolus pathogens.</title>
        <authorList>
            <person name="Condon B.J."/>
            <person name="Leng Y."/>
            <person name="Wu D."/>
            <person name="Bushley K.E."/>
            <person name="Ohm R.A."/>
            <person name="Otillar R."/>
            <person name="Martin J."/>
            <person name="Schackwitz W."/>
            <person name="Grimwood J."/>
            <person name="MohdZainudin N."/>
            <person name="Xue C."/>
            <person name="Wang R."/>
            <person name="Manning V.A."/>
            <person name="Dhillon B."/>
            <person name="Tu Z.J."/>
            <person name="Steffenson B.J."/>
            <person name="Salamov A."/>
            <person name="Sun H."/>
            <person name="Lowry S."/>
            <person name="LaButti K."/>
            <person name="Han J."/>
            <person name="Copeland A."/>
            <person name="Lindquist E."/>
            <person name="Barry K."/>
            <person name="Schmutz J."/>
            <person name="Baker S.E."/>
            <person name="Ciuffetti L.M."/>
            <person name="Grigoriev I.V."/>
            <person name="Zhong S."/>
            <person name="Turgeon B.G."/>
        </authorList>
    </citation>
    <scope>NUCLEOTIDE SEQUENCE [LARGE SCALE GENOMIC DNA]</scope>
    <source>
        <strain evidence="2">28A</strain>
    </source>
</reference>
<protein>
    <submittedName>
        <fullName evidence="1">Uncharacterized protein</fullName>
    </submittedName>
</protein>
<dbReference type="EMBL" id="KB908481">
    <property type="protein sequence ID" value="EOA92242.1"/>
    <property type="molecule type" value="Genomic_DNA"/>
</dbReference>
<proteinExistence type="predicted"/>
<organism evidence="1 2">
    <name type="scientific">Exserohilum turcicum (strain 28A)</name>
    <name type="common">Northern leaf blight fungus</name>
    <name type="synonym">Setosphaeria turcica</name>
    <dbReference type="NCBI Taxonomy" id="671987"/>
    <lineage>
        <taxon>Eukaryota</taxon>
        <taxon>Fungi</taxon>
        <taxon>Dikarya</taxon>
        <taxon>Ascomycota</taxon>
        <taxon>Pezizomycotina</taxon>
        <taxon>Dothideomycetes</taxon>
        <taxon>Pleosporomycetidae</taxon>
        <taxon>Pleosporales</taxon>
        <taxon>Pleosporineae</taxon>
        <taxon>Pleosporaceae</taxon>
        <taxon>Exserohilum</taxon>
    </lineage>
</organism>
<keyword evidence="2" id="KW-1185">Reference proteome</keyword>
<reference evidence="1 2" key="1">
    <citation type="journal article" date="2012" name="PLoS Pathog.">
        <title>Diverse lifestyles and strategies of plant pathogenesis encoded in the genomes of eighteen Dothideomycetes fungi.</title>
        <authorList>
            <person name="Ohm R.A."/>
            <person name="Feau N."/>
            <person name="Henrissat B."/>
            <person name="Schoch C.L."/>
            <person name="Horwitz B.A."/>
            <person name="Barry K.W."/>
            <person name="Condon B.J."/>
            <person name="Copeland A.C."/>
            <person name="Dhillon B."/>
            <person name="Glaser F."/>
            <person name="Hesse C.N."/>
            <person name="Kosti I."/>
            <person name="LaButti K."/>
            <person name="Lindquist E.A."/>
            <person name="Lucas S."/>
            <person name="Salamov A.A."/>
            <person name="Bradshaw R.E."/>
            <person name="Ciuffetti L."/>
            <person name="Hamelin R.C."/>
            <person name="Kema G.H.J."/>
            <person name="Lawrence C."/>
            <person name="Scott J.A."/>
            <person name="Spatafora J.W."/>
            <person name="Turgeon B.G."/>
            <person name="de Wit P.J.G.M."/>
            <person name="Zhong S."/>
            <person name="Goodwin S.B."/>
            <person name="Grigoriev I.V."/>
        </authorList>
    </citation>
    <scope>NUCLEOTIDE SEQUENCE [LARGE SCALE GENOMIC DNA]</scope>
    <source>
        <strain evidence="2">28A</strain>
    </source>
</reference>